<dbReference type="Proteomes" id="UP001054945">
    <property type="component" value="Unassembled WGS sequence"/>
</dbReference>
<organism evidence="1 2">
    <name type="scientific">Caerostris extrusa</name>
    <name type="common">Bark spider</name>
    <name type="synonym">Caerostris bankana</name>
    <dbReference type="NCBI Taxonomy" id="172846"/>
    <lineage>
        <taxon>Eukaryota</taxon>
        <taxon>Metazoa</taxon>
        <taxon>Ecdysozoa</taxon>
        <taxon>Arthropoda</taxon>
        <taxon>Chelicerata</taxon>
        <taxon>Arachnida</taxon>
        <taxon>Araneae</taxon>
        <taxon>Araneomorphae</taxon>
        <taxon>Entelegynae</taxon>
        <taxon>Araneoidea</taxon>
        <taxon>Araneidae</taxon>
        <taxon>Caerostris</taxon>
    </lineage>
</organism>
<dbReference type="EMBL" id="BPLR01006905">
    <property type="protein sequence ID" value="GIY13204.1"/>
    <property type="molecule type" value="Genomic_DNA"/>
</dbReference>
<name>A0AAV4QVA8_CAEEX</name>
<dbReference type="AlphaFoldDB" id="A0AAV4QVA8"/>
<protein>
    <submittedName>
        <fullName evidence="1">Uncharacterized protein</fullName>
    </submittedName>
</protein>
<comment type="caution">
    <text evidence="1">The sequence shown here is derived from an EMBL/GenBank/DDBJ whole genome shotgun (WGS) entry which is preliminary data.</text>
</comment>
<gene>
    <name evidence="1" type="ORF">CEXT_332451</name>
</gene>
<proteinExistence type="predicted"/>
<keyword evidence="2" id="KW-1185">Reference proteome</keyword>
<reference evidence="1 2" key="1">
    <citation type="submission" date="2021-06" db="EMBL/GenBank/DDBJ databases">
        <title>Caerostris extrusa draft genome.</title>
        <authorList>
            <person name="Kono N."/>
            <person name="Arakawa K."/>
        </authorList>
    </citation>
    <scope>NUCLEOTIDE SEQUENCE [LARGE SCALE GENOMIC DNA]</scope>
</reference>
<evidence type="ECO:0000313" key="1">
    <source>
        <dbReference type="EMBL" id="GIY13204.1"/>
    </source>
</evidence>
<accession>A0AAV4QVA8</accession>
<sequence length="103" mass="11209">MPSRLSLCQEEPSSDIQITAWRKGAIKIVVRCGGYHLNCLLGKRVTLPDAIQIITRSGGSHTQSEIPSKLSYGEKNIILIVLFGKEDGISKMPSRSGGSHSQM</sequence>
<evidence type="ECO:0000313" key="2">
    <source>
        <dbReference type="Proteomes" id="UP001054945"/>
    </source>
</evidence>